<feature type="transmembrane region" description="Helical" evidence="1">
    <location>
        <begin position="15"/>
        <end position="36"/>
    </location>
</feature>
<dbReference type="EMBL" id="CAJEWN010000166">
    <property type="protein sequence ID" value="CAD2170281.1"/>
    <property type="molecule type" value="Genomic_DNA"/>
</dbReference>
<dbReference type="AlphaFoldDB" id="A0A6V7V5U1"/>
<keyword evidence="1" id="KW-1133">Transmembrane helix</keyword>
<proteinExistence type="predicted"/>
<sequence length="58" mass="6578">MSFIFPICPNLLKSFIVALYFLSLVMIVCEAGGNGINIYGTTRTRLHTHLRTNHQIKL</sequence>
<evidence type="ECO:0000313" key="3">
    <source>
        <dbReference type="Proteomes" id="UP000580250"/>
    </source>
</evidence>
<comment type="caution">
    <text evidence="2">The sequence shown here is derived from an EMBL/GenBank/DDBJ whole genome shotgun (WGS) entry which is preliminary data.</text>
</comment>
<dbReference type="Proteomes" id="UP000580250">
    <property type="component" value="Unassembled WGS sequence"/>
</dbReference>
<name>A0A6V7V5U1_MELEN</name>
<evidence type="ECO:0000313" key="2">
    <source>
        <dbReference type="EMBL" id="CAD2170281.1"/>
    </source>
</evidence>
<keyword evidence="1" id="KW-0812">Transmembrane</keyword>
<protein>
    <submittedName>
        <fullName evidence="2">Uncharacterized protein</fullName>
    </submittedName>
</protein>
<keyword evidence="1" id="KW-0472">Membrane</keyword>
<evidence type="ECO:0000256" key="1">
    <source>
        <dbReference type="SAM" id="Phobius"/>
    </source>
</evidence>
<accession>A0A6V7V5U1</accession>
<gene>
    <name evidence="2" type="ORF">MENT_LOCUS21676</name>
</gene>
<organism evidence="2 3">
    <name type="scientific">Meloidogyne enterolobii</name>
    <name type="common">Root-knot nematode worm</name>
    <name type="synonym">Meloidogyne mayaguensis</name>
    <dbReference type="NCBI Taxonomy" id="390850"/>
    <lineage>
        <taxon>Eukaryota</taxon>
        <taxon>Metazoa</taxon>
        <taxon>Ecdysozoa</taxon>
        <taxon>Nematoda</taxon>
        <taxon>Chromadorea</taxon>
        <taxon>Rhabditida</taxon>
        <taxon>Tylenchina</taxon>
        <taxon>Tylenchomorpha</taxon>
        <taxon>Tylenchoidea</taxon>
        <taxon>Meloidogynidae</taxon>
        <taxon>Meloidogyninae</taxon>
        <taxon>Meloidogyne</taxon>
    </lineage>
</organism>
<reference evidence="2 3" key="1">
    <citation type="submission" date="2020-08" db="EMBL/GenBank/DDBJ databases">
        <authorList>
            <person name="Koutsovoulos G."/>
            <person name="Danchin GJ E."/>
        </authorList>
    </citation>
    <scope>NUCLEOTIDE SEQUENCE [LARGE SCALE GENOMIC DNA]</scope>
</reference>